<dbReference type="SUPFAM" id="SSF52206">
    <property type="entry name" value="Hypothetical protein MTH538"/>
    <property type="match status" value="1"/>
</dbReference>
<keyword evidence="3" id="KW-1185">Reference proteome</keyword>
<comment type="caution">
    <text evidence="2">The sequence shown here is derived from an EMBL/GenBank/DDBJ whole genome shotgun (WGS) entry which is preliminary data.</text>
</comment>
<feature type="domain" description="Thoeris protein ThsB TIR-like" evidence="1">
    <location>
        <begin position="10"/>
        <end position="104"/>
    </location>
</feature>
<dbReference type="Proteomes" id="UP001165962">
    <property type="component" value="Unassembled WGS sequence"/>
</dbReference>
<dbReference type="RefSeq" id="WP_166153545.1">
    <property type="nucleotide sequence ID" value="NZ_JAAOIW010000011.1"/>
</dbReference>
<gene>
    <name evidence="2" type="ORF">G9U52_25820</name>
</gene>
<protein>
    <recommendedName>
        <fullName evidence="1">Thoeris protein ThsB TIR-like domain-containing protein</fullName>
    </recommendedName>
</protein>
<evidence type="ECO:0000259" key="1">
    <source>
        <dbReference type="Pfam" id="PF08937"/>
    </source>
</evidence>
<proteinExistence type="predicted"/>
<dbReference type="InterPro" id="IPR036490">
    <property type="entry name" value="ThsB_TIR-like_sf"/>
</dbReference>
<dbReference type="Gene3D" id="3.40.50.9200">
    <property type="entry name" value="Hypothetical protein MTH538"/>
    <property type="match status" value="1"/>
</dbReference>
<dbReference type="InterPro" id="IPR015032">
    <property type="entry name" value="ThsB__TIR-like_domain"/>
</dbReference>
<dbReference type="Pfam" id="PF08937">
    <property type="entry name" value="ThsB_TIR"/>
    <property type="match status" value="1"/>
</dbReference>
<accession>A0ABX0JHB1</accession>
<organism evidence="2 3">
    <name type="scientific">Paenibacillus agricola</name>
    <dbReference type="NCBI Taxonomy" id="2716264"/>
    <lineage>
        <taxon>Bacteria</taxon>
        <taxon>Bacillati</taxon>
        <taxon>Bacillota</taxon>
        <taxon>Bacilli</taxon>
        <taxon>Bacillales</taxon>
        <taxon>Paenibacillaceae</taxon>
        <taxon>Paenibacillus</taxon>
    </lineage>
</organism>
<reference evidence="2" key="1">
    <citation type="submission" date="2020-03" db="EMBL/GenBank/DDBJ databases">
        <title>Draft sequencing of Paenibacilllus sp. S3N08.</title>
        <authorList>
            <person name="Kim D.-U."/>
        </authorList>
    </citation>
    <scope>NUCLEOTIDE SEQUENCE</scope>
    <source>
        <strain evidence="2">S3N08</strain>
    </source>
</reference>
<evidence type="ECO:0000313" key="3">
    <source>
        <dbReference type="Proteomes" id="UP001165962"/>
    </source>
</evidence>
<name>A0ABX0JHB1_9BACL</name>
<dbReference type="EMBL" id="JAAOIW010000011">
    <property type="protein sequence ID" value="NHN33236.1"/>
    <property type="molecule type" value="Genomic_DNA"/>
</dbReference>
<evidence type="ECO:0000313" key="2">
    <source>
        <dbReference type="EMBL" id="NHN33236.1"/>
    </source>
</evidence>
<sequence length="138" mass="16348">MKKIKTYKLYFSHGWNHQNTFEEVTALLIDKKEFNFSPSYVPDQEMYNHLSENDMYQMIRNKVKFCDMVILMCGVYNIQSFSRWINKEIICAKGEFSKPIIGIHRSPDLKLSIVERQNADMILEWDVDKLISTIQSIT</sequence>